<dbReference type="PROSITE" id="PS51123">
    <property type="entry name" value="OMPA_2"/>
    <property type="match status" value="1"/>
</dbReference>
<feature type="domain" description="OmpA-like" evidence="6">
    <location>
        <begin position="157"/>
        <end position="272"/>
    </location>
</feature>
<dbReference type="SUPFAM" id="SSF103088">
    <property type="entry name" value="OmpA-like"/>
    <property type="match status" value="1"/>
</dbReference>
<evidence type="ECO:0000256" key="1">
    <source>
        <dbReference type="ARBA" id="ARBA00004442"/>
    </source>
</evidence>
<evidence type="ECO:0000256" key="5">
    <source>
        <dbReference type="SAM" id="MobiDB-lite"/>
    </source>
</evidence>
<dbReference type="PANTHER" id="PTHR30329:SF21">
    <property type="entry name" value="LIPOPROTEIN YIAD-RELATED"/>
    <property type="match status" value="1"/>
</dbReference>
<accession>A0ABP9FH40</accession>
<feature type="region of interest" description="Disordered" evidence="5">
    <location>
        <begin position="268"/>
        <end position="304"/>
    </location>
</feature>
<dbReference type="InterPro" id="IPR006665">
    <property type="entry name" value="OmpA-like"/>
</dbReference>
<proteinExistence type="predicted"/>
<name>A0ABP9FH40_9GAMM</name>
<protein>
    <recommendedName>
        <fullName evidence="6">OmpA-like domain-containing protein</fullName>
    </recommendedName>
</protein>
<evidence type="ECO:0000256" key="4">
    <source>
        <dbReference type="PROSITE-ProRule" id="PRU00473"/>
    </source>
</evidence>
<sequence length="304" mass="33865">MRGACLVTLLLVQGCSAWPEEGRGGYGEQSSMWDPYVASPAHVYEQRRQHERLAHAQLQLDLLKLRGAYHCTPGRLTQAELRASRLRRELMGALYADAEETLLLLEDELFRLSVRLNQLRRQTHCAAHPDHQFAAQGPLPQPMVQGAAPVAVERWQQANEIMLCDNQFAVNEAQLLPDLQRQLGMLAQELSQEPDLVAYVLGHTDTDGSAQSNQQLAQRRADAVKQGLIELGTDPEQVKTLALGEMSPLVAELDGTAKLQNRRVEIRVGRRAQPLPQTGSPAEGADPQASMRLKHWPNGQRSFR</sequence>
<reference evidence="8" key="1">
    <citation type="journal article" date="2019" name="Int. J. Syst. Evol. Microbiol.">
        <title>The Global Catalogue of Microorganisms (GCM) 10K type strain sequencing project: providing services to taxonomists for standard genome sequencing and annotation.</title>
        <authorList>
            <consortium name="The Broad Institute Genomics Platform"/>
            <consortium name="The Broad Institute Genome Sequencing Center for Infectious Disease"/>
            <person name="Wu L."/>
            <person name="Ma J."/>
        </authorList>
    </citation>
    <scope>NUCLEOTIDE SEQUENCE [LARGE SCALE GENOMIC DNA]</scope>
    <source>
        <strain evidence="8">JCM 18401</strain>
    </source>
</reference>
<dbReference type="InterPro" id="IPR006664">
    <property type="entry name" value="OMP_bac"/>
</dbReference>
<evidence type="ECO:0000313" key="8">
    <source>
        <dbReference type="Proteomes" id="UP001499988"/>
    </source>
</evidence>
<dbReference type="PANTHER" id="PTHR30329">
    <property type="entry name" value="STATOR ELEMENT OF FLAGELLAR MOTOR COMPLEX"/>
    <property type="match status" value="1"/>
</dbReference>
<dbReference type="Proteomes" id="UP001499988">
    <property type="component" value="Unassembled WGS sequence"/>
</dbReference>
<comment type="subcellular location">
    <subcellularLocation>
        <location evidence="1">Cell outer membrane</location>
    </subcellularLocation>
</comment>
<evidence type="ECO:0000313" key="7">
    <source>
        <dbReference type="EMBL" id="GAA4903084.1"/>
    </source>
</evidence>
<keyword evidence="3" id="KW-0998">Cell outer membrane</keyword>
<dbReference type="EMBL" id="BAABJZ010000106">
    <property type="protein sequence ID" value="GAA4903084.1"/>
    <property type="molecule type" value="Genomic_DNA"/>
</dbReference>
<evidence type="ECO:0000256" key="3">
    <source>
        <dbReference type="ARBA" id="ARBA00023237"/>
    </source>
</evidence>
<gene>
    <name evidence="7" type="ORF">GCM10023333_41550</name>
</gene>
<dbReference type="Pfam" id="PF00691">
    <property type="entry name" value="OmpA"/>
    <property type="match status" value="1"/>
</dbReference>
<keyword evidence="2 4" id="KW-0472">Membrane</keyword>
<dbReference type="InterPro" id="IPR050330">
    <property type="entry name" value="Bact_OuterMem_StrucFunc"/>
</dbReference>
<comment type="caution">
    <text evidence="7">The sequence shown here is derived from an EMBL/GenBank/DDBJ whole genome shotgun (WGS) entry which is preliminary data.</text>
</comment>
<evidence type="ECO:0000259" key="6">
    <source>
        <dbReference type="PROSITE" id="PS51123"/>
    </source>
</evidence>
<dbReference type="InterPro" id="IPR036737">
    <property type="entry name" value="OmpA-like_sf"/>
</dbReference>
<dbReference type="Gene3D" id="3.30.1330.60">
    <property type="entry name" value="OmpA-like domain"/>
    <property type="match status" value="1"/>
</dbReference>
<dbReference type="PRINTS" id="PR01021">
    <property type="entry name" value="OMPADOMAIN"/>
</dbReference>
<dbReference type="CDD" id="cd07185">
    <property type="entry name" value="OmpA_C-like"/>
    <property type="match status" value="1"/>
</dbReference>
<evidence type="ECO:0000256" key="2">
    <source>
        <dbReference type="ARBA" id="ARBA00023136"/>
    </source>
</evidence>
<dbReference type="PROSITE" id="PS51257">
    <property type="entry name" value="PROKAR_LIPOPROTEIN"/>
    <property type="match status" value="1"/>
</dbReference>
<keyword evidence="8" id="KW-1185">Reference proteome</keyword>
<organism evidence="7 8">
    <name type="scientific">Ferrimonas pelagia</name>
    <dbReference type="NCBI Taxonomy" id="1177826"/>
    <lineage>
        <taxon>Bacteria</taxon>
        <taxon>Pseudomonadati</taxon>
        <taxon>Pseudomonadota</taxon>
        <taxon>Gammaproteobacteria</taxon>
        <taxon>Alteromonadales</taxon>
        <taxon>Ferrimonadaceae</taxon>
        <taxon>Ferrimonas</taxon>
    </lineage>
</organism>